<evidence type="ECO:0000256" key="5">
    <source>
        <dbReference type="ARBA" id="ARBA00022679"/>
    </source>
</evidence>
<evidence type="ECO:0000313" key="15">
    <source>
        <dbReference type="Proteomes" id="UP000182719"/>
    </source>
</evidence>
<dbReference type="SMART" id="SM00387">
    <property type="entry name" value="HATPase_c"/>
    <property type="match status" value="1"/>
</dbReference>
<comment type="subcellular location">
    <subcellularLocation>
        <location evidence="2">Membrane</location>
    </subcellularLocation>
</comment>
<sequence>MKLYQQLVLFMLAATVLPLALVGFLVLSRAEQALSERISAEQRALATATAEGVAAELMETVDAVARVAELIDWQSADEEEARGALSLLYNQSTALSAVLRLDAEGRLQGQPIFQAEGGGEHPAFDPRQVERLARAVPVQTLRHGGKGEAALGQAYPLGEGGMAAVAVAVKLGQGEAAPFALAEIVFRDLEDLLRRRAEGLLGRMDLVDGSGRILASTLPERRLQPLEEAIAQRLPQGGEKTAQSFRVGDPVLRVSTARVPEGLGFHVVLSVAEADALAPVRSLRRTVLMSIGLALLVLLALGGLFTRRINQRLSDVVAGAEAFGRGELDRRVKVEGSDELSALATTFNHMGAELETARARLMRWNDDLRLRVDEALADLRTAQAQLVETQKLAAVGQLGAGVAHELNNPLAGILGYVQLMLMSRPDSDPDLDMLRKIEGSAKRCKEITQNLLRFSQQRERTDLRAVDLNTVVRDALTLTENQVQAEGITLALELAPQGVRVMADSGQTSQAILALVSNARTAMQKSPAKTLTVRTGEREGRGFFEVEDTGKGISPEHRNRIFEPFFTTKDVWSNVGLGLSVTYRVVTEAGGSIDVRSEPGKGSCFTVWLTKA</sequence>
<proteinExistence type="predicted"/>
<protein>
    <recommendedName>
        <fullName evidence="3">histidine kinase</fullName>
        <ecNumber evidence="3">2.7.13.3</ecNumber>
    </recommendedName>
</protein>
<keyword evidence="5" id="KW-0808">Transferase</keyword>
<dbReference type="Gene3D" id="6.10.340.10">
    <property type="match status" value="1"/>
</dbReference>
<dbReference type="PANTHER" id="PTHR43065">
    <property type="entry name" value="SENSOR HISTIDINE KINASE"/>
    <property type="match status" value="1"/>
</dbReference>
<dbReference type="SMART" id="SM00304">
    <property type="entry name" value="HAMP"/>
    <property type="match status" value="1"/>
</dbReference>
<dbReference type="Pfam" id="PF00512">
    <property type="entry name" value="HisKA"/>
    <property type="match status" value="1"/>
</dbReference>
<evidence type="ECO:0000313" key="14">
    <source>
        <dbReference type="EMBL" id="SEL15062.1"/>
    </source>
</evidence>
<dbReference type="GO" id="GO:0000155">
    <property type="term" value="F:phosphorelay sensor kinase activity"/>
    <property type="evidence" value="ECO:0007669"/>
    <property type="project" value="InterPro"/>
</dbReference>
<name>A0A1H7MUV0_STIAU</name>
<reference evidence="15" key="1">
    <citation type="submission" date="2016-10" db="EMBL/GenBank/DDBJ databases">
        <authorList>
            <person name="Varghese N."/>
            <person name="Submissions S."/>
        </authorList>
    </citation>
    <scope>NUCLEOTIDE SEQUENCE [LARGE SCALE GENOMIC DNA]</scope>
    <source>
        <strain evidence="15">DSM 17044</strain>
    </source>
</reference>
<keyword evidence="15" id="KW-1185">Reference proteome</keyword>
<evidence type="ECO:0000256" key="10">
    <source>
        <dbReference type="SAM" id="Coils"/>
    </source>
</evidence>
<dbReference type="PROSITE" id="PS50109">
    <property type="entry name" value="HIS_KIN"/>
    <property type="match status" value="1"/>
</dbReference>
<dbReference type="Pfam" id="PF00672">
    <property type="entry name" value="HAMP"/>
    <property type="match status" value="1"/>
</dbReference>
<dbReference type="SUPFAM" id="SSF47384">
    <property type="entry name" value="Homodimeric domain of signal transducing histidine kinase"/>
    <property type="match status" value="1"/>
</dbReference>
<dbReference type="PANTHER" id="PTHR43065:SF10">
    <property type="entry name" value="PEROXIDE STRESS-ACTIVATED HISTIDINE KINASE MAK3"/>
    <property type="match status" value="1"/>
</dbReference>
<feature type="coiled-coil region" evidence="10">
    <location>
        <begin position="365"/>
        <end position="392"/>
    </location>
</feature>
<evidence type="ECO:0000259" key="12">
    <source>
        <dbReference type="PROSITE" id="PS50109"/>
    </source>
</evidence>
<dbReference type="Pfam" id="PF02518">
    <property type="entry name" value="HATPase_c"/>
    <property type="match status" value="1"/>
</dbReference>
<dbReference type="RefSeq" id="WP_075006185.1">
    <property type="nucleotide sequence ID" value="NZ_FOAP01000004.1"/>
</dbReference>
<evidence type="ECO:0000256" key="9">
    <source>
        <dbReference type="ARBA" id="ARBA00023012"/>
    </source>
</evidence>
<dbReference type="InterPro" id="IPR036890">
    <property type="entry name" value="HATPase_C_sf"/>
</dbReference>
<evidence type="ECO:0000256" key="7">
    <source>
        <dbReference type="ARBA" id="ARBA00022777"/>
    </source>
</evidence>
<dbReference type="EC" id="2.7.13.3" evidence="3"/>
<keyword evidence="6" id="KW-0547">Nucleotide-binding</keyword>
<dbReference type="GO" id="GO:0016020">
    <property type="term" value="C:membrane"/>
    <property type="evidence" value="ECO:0007669"/>
    <property type="project" value="UniProtKB-SubCell"/>
</dbReference>
<dbReference type="GO" id="GO:0005524">
    <property type="term" value="F:ATP binding"/>
    <property type="evidence" value="ECO:0007669"/>
    <property type="project" value="UniProtKB-KW"/>
</dbReference>
<keyword evidence="11" id="KW-0472">Membrane</keyword>
<dbReference type="PRINTS" id="PR00344">
    <property type="entry name" value="BCTRLSENSOR"/>
</dbReference>
<keyword evidence="11" id="KW-1133">Transmembrane helix</keyword>
<evidence type="ECO:0000256" key="3">
    <source>
        <dbReference type="ARBA" id="ARBA00012438"/>
    </source>
</evidence>
<evidence type="ECO:0000256" key="6">
    <source>
        <dbReference type="ARBA" id="ARBA00022741"/>
    </source>
</evidence>
<keyword evidence="11" id="KW-0812">Transmembrane</keyword>
<dbReference type="InterPro" id="IPR036097">
    <property type="entry name" value="HisK_dim/P_sf"/>
</dbReference>
<dbReference type="InterPro" id="IPR003594">
    <property type="entry name" value="HATPase_dom"/>
</dbReference>
<dbReference type="PROSITE" id="PS50885">
    <property type="entry name" value="HAMP"/>
    <property type="match status" value="1"/>
</dbReference>
<evidence type="ECO:0000256" key="2">
    <source>
        <dbReference type="ARBA" id="ARBA00004370"/>
    </source>
</evidence>
<dbReference type="Gene3D" id="3.30.565.10">
    <property type="entry name" value="Histidine kinase-like ATPase, C-terminal domain"/>
    <property type="match status" value="1"/>
</dbReference>
<dbReference type="SUPFAM" id="SSF158472">
    <property type="entry name" value="HAMP domain-like"/>
    <property type="match status" value="1"/>
</dbReference>
<dbReference type="AlphaFoldDB" id="A0A1H7MUV0"/>
<keyword evidence="10" id="KW-0175">Coiled coil</keyword>
<keyword evidence="7" id="KW-0418">Kinase</keyword>
<feature type="domain" description="HAMP" evidence="13">
    <location>
        <begin position="307"/>
        <end position="359"/>
    </location>
</feature>
<dbReference type="InterPro" id="IPR003661">
    <property type="entry name" value="HisK_dim/P_dom"/>
</dbReference>
<keyword evidence="4" id="KW-0597">Phosphoprotein</keyword>
<comment type="catalytic activity">
    <reaction evidence="1">
        <text>ATP + protein L-histidine = ADP + protein N-phospho-L-histidine.</text>
        <dbReference type="EC" id="2.7.13.3"/>
    </reaction>
</comment>
<evidence type="ECO:0000256" key="8">
    <source>
        <dbReference type="ARBA" id="ARBA00022840"/>
    </source>
</evidence>
<dbReference type="CDD" id="cd00082">
    <property type="entry name" value="HisKA"/>
    <property type="match status" value="1"/>
</dbReference>
<dbReference type="OrthoDB" id="9792686at2"/>
<keyword evidence="8" id="KW-0067">ATP-binding</keyword>
<feature type="transmembrane region" description="Helical" evidence="11">
    <location>
        <begin position="287"/>
        <end position="305"/>
    </location>
</feature>
<dbReference type="InterPro" id="IPR004358">
    <property type="entry name" value="Sig_transdc_His_kin-like_C"/>
</dbReference>
<dbReference type="Proteomes" id="UP000182719">
    <property type="component" value="Unassembled WGS sequence"/>
</dbReference>
<organism evidence="14 15">
    <name type="scientific">Stigmatella aurantiaca</name>
    <dbReference type="NCBI Taxonomy" id="41"/>
    <lineage>
        <taxon>Bacteria</taxon>
        <taxon>Pseudomonadati</taxon>
        <taxon>Myxococcota</taxon>
        <taxon>Myxococcia</taxon>
        <taxon>Myxococcales</taxon>
        <taxon>Cystobacterineae</taxon>
        <taxon>Archangiaceae</taxon>
        <taxon>Stigmatella</taxon>
    </lineage>
</organism>
<evidence type="ECO:0000256" key="4">
    <source>
        <dbReference type="ARBA" id="ARBA00022553"/>
    </source>
</evidence>
<evidence type="ECO:0000259" key="13">
    <source>
        <dbReference type="PROSITE" id="PS50885"/>
    </source>
</evidence>
<dbReference type="SMART" id="SM00388">
    <property type="entry name" value="HisKA"/>
    <property type="match status" value="1"/>
</dbReference>
<keyword evidence="9" id="KW-0902">Two-component regulatory system</keyword>
<evidence type="ECO:0000256" key="1">
    <source>
        <dbReference type="ARBA" id="ARBA00000085"/>
    </source>
</evidence>
<dbReference type="EMBL" id="FOAP01000004">
    <property type="protein sequence ID" value="SEL15062.1"/>
    <property type="molecule type" value="Genomic_DNA"/>
</dbReference>
<dbReference type="InterPro" id="IPR005467">
    <property type="entry name" value="His_kinase_dom"/>
</dbReference>
<gene>
    <name evidence="14" type="ORF">SAMN05444354_104121</name>
</gene>
<dbReference type="SUPFAM" id="SSF55874">
    <property type="entry name" value="ATPase domain of HSP90 chaperone/DNA topoisomerase II/histidine kinase"/>
    <property type="match status" value="1"/>
</dbReference>
<accession>A0A1H7MUV0</accession>
<dbReference type="InterPro" id="IPR003660">
    <property type="entry name" value="HAMP_dom"/>
</dbReference>
<feature type="domain" description="Histidine kinase" evidence="12">
    <location>
        <begin position="401"/>
        <end position="612"/>
    </location>
</feature>
<dbReference type="Gene3D" id="1.10.287.130">
    <property type="match status" value="1"/>
</dbReference>
<dbReference type="CDD" id="cd06225">
    <property type="entry name" value="HAMP"/>
    <property type="match status" value="1"/>
</dbReference>
<evidence type="ECO:0000256" key="11">
    <source>
        <dbReference type="SAM" id="Phobius"/>
    </source>
</evidence>